<evidence type="ECO:0000256" key="4">
    <source>
        <dbReference type="ARBA" id="ARBA00022729"/>
    </source>
</evidence>
<keyword evidence="5 8" id="KW-1133">Transmembrane helix</keyword>
<proteinExistence type="inferred from homology"/>
<dbReference type="Proteomes" id="UP000472264">
    <property type="component" value="Chromosome 16"/>
</dbReference>
<keyword evidence="6 8" id="KW-0472">Membrane</keyword>
<dbReference type="PANTHER" id="PTHR28607:SF3">
    <property type="entry name" value="MEMBRANE PROTEIN FAM174B"/>
    <property type="match status" value="1"/>
</dbReference>
<keyword evidence="11" id="KW-1185">Reference proteome</keyword>
<evidence type="ECO:0000256" key="9">
    <source>
        <dbReference type="SAM" id="SignalP"/>
    </source>
</evidence>
<evidence type="ECO:0000256" key="7">
    <source>
        <dbReference type="ARBA" id="ARBA00023180"/>
    </source>
</evidence>
<evidence type="ECO:0000256" key="5">
    <source>
        <dbReference type="ARBA" id="ARBA00022989"/>
    </source>
</evidence>
<dbReference type="FunCoup" id="A0A665UW40">
    <property type="interactions" value="1033"/>
</dbReference>
<dbReference type="AlphaFoldDB" id="A0A665UW40"/>
<evidence type="ECO:0000256" key="8">
    <source>
        <dbReference type="SAM" id="Phobius"/>
    </source>
</evidence>
<feature type="chain" id="PRO_5025549232" evidence="9">
    <location>
        <begin position="33"/>
        <end position="216"/>
    </location>
</feature>
<sequence length="216" mass="23899">MPVAAFRFASSNTMRYNLALTFIIAALWRVGGEPQTISSPAMQLNSTSSSLSAIGEDEPDRNVTDAAVGSRISSIMTYLPTLKNIVIFICVLTAALITGLVIKVIRSGRRIRKTRKYDIITTPAERVEMAPLNEENDDEDDSTLFDVKYRLVLFKSPKQNASLQQIFISFHMTKEKVCFYCSSSAHIGQTRGEDSPYSQWTNCNSGGSDHCAVKSL</sequence>
<keyword evidence="3 8" id="KW-0812">Transmembrane</keyword>
<feature type="signal peptide" evidence="9">
    <location>
        <begin position="1"/>
        <end position="32"/>
    </location>
</feature>
<dbReference type="Pfam" id="PF06679">
    <property type="entry name" value="DUF1180"/>
    <property type="match status" value="1"/>
</dbReference>
<evidence type="ECO:0000313" key="11">
    <source>
        <dbReference type="Proteomes" id="UP000472264"/>
    </source>
</evidence>
<accession>A0A665UW40</accession>
<keyword evidence="4 9" id="KW-0732">Signal</keyword>
<dbReference type="InParanoid" id="A0A665UW40"/>
<name>A0A665UW40_ECHNA</name>
<comment type="subcellular location">
    <subcellularLocation>
        <location evidence="1">Membrane</location>
        <topology evidence="1">Single-pass type I membrane protein</topology>
    </subcellularLocation>
</comment>
<reference evidence="10" key="1">
    <citation type="submission" date="2021-04" db="EMBL/GenBank/DDBJ databases">
        <authorList>
            <consortium name="Wellcome Sanger Institute Data Sharing"/>
        </authorList>
    </citation>
    <scope>NUCLEOTIDE SEQUENCE [LARGE SCALE GENOMIC DNA]</scope>
</reference>
<evidence type="ECO:0000256" key="2">
    <source>
        <dbReference type="ARBA" id="ARBA00006986"/>
    </source>
</evidence>
<dbReference type="Ensembl" id="ENSENLT00000024426.1">
    <property type="protein sequence ID" value="ENSENLP00000023646.1"/>
    <property type="gene ID" value="ENSENLG00000010717.1"/>
</dbReference>
<keyword evidence="7" id="KW-0325">Glycoprotein</keyword>
<protein>
    <submittedName>
        <fullName evidence="10">Family with sequence similarity 174 member B</fullName>
    </submittedName>
</protein>
<dbReference type="GO" id="GO:0016020">
    <property type="term" value="C:membrane"/>
    <property type="evidence" value="ECO:0007669"/>
    <property type="project" value="UniProtKB-SubCell"/>
</dbReference>
<evidence type="ECO:0000256" key="3">
    <source>
        <dbReference type="ARBA" id="ARBA00022692"/>
    </source>
</evidence>
<dbReference type="InterPro" id="IPR009565">
    <property type="entry name" value="FAM174-like"/>
</dbReference>
<evidence type="ECO:0000256" key="1">
    <source>
        <dbReference type="ARBA" id="ARBA00004479"/>
    </source>
</evidence>
<feature type="transmembrane region" description="Helical" evidence="8">
    <location>
        <begin position="85"/>
        <end position="105"/>
    </location>
</feature>
<comment type="similarity">
    <text evidence="2">Belongs to the FAM174 family.</text>
</comment>
<gene>
    <name evidence="10" type="primary">fam174b</name>
</gene>
<reference evidence="10" key="2">
    <citation type="submission" date="2025-08" db="UniProtKB">
        <authorList>
            <consortium name="Ensembl"/>
        </authorList>
    </citation>
    <scope>IDENTIFICATION</scope>
</reference>
<dbReference type="PANTHER" id="PTHR28607">
    <property type="entry name" value="EXPRESSED PROTEIN"/>
    <property type="match status" value="1"/>
</dbReference>
<evidence type="ECO:0000256" key="6">
    <source>
        <dbReference type="ARBA" id="ARBA00023136"/>
    </source>
</evidence>
<reference evidence="10" key="3">
    <citation type="submission" date="2025-09" db="UniProtKB">
        <authorList>
            <consortium name="Ensembl"/>
        </authorList>
    </citation>
    <scope>IDENTIFICATION</scope>
</reference>
<evidence type="ECO:0000313" key="10">
    <source>
        <dbReference type="Ensembl" id="ENSENLP00000023646.1"/>
    </source>
</evidence>
<dbReference type="OMA" id="MRTRRKN"/>
<organism evidence="10 11">
    <name type="scientific">Echeneis naucrates</name>
    <name type="common">Live sharksucker</name>
    <dbReference type="NCBI Taxonomy" id="173247"/>
    <lineage>
        <taxon>Eukaryota</taxon>
        <taxon>Metazoa</taxon>
        <taxon>Chordata</taxon>
        <taxon>Craniata</taxon>
        <taxon>Vertebrata</taxon>
        <taxon>Euteleostomi</taxon>
        <taxon>Actinopterygii</taxon>
        <taxon>Neopterygii</taxon>
        <taxon>Teleostei</taxon>
        <taxon>Neoteleostei</taxon>
        <taxon>Acanthomorphata</taxon>
        <taxon>Carangaria</taxon>
        <taxon>Carangiformes</taxon>
        <taxon>Echeneidae</taxon>
        <taxon>Echeneis</taxon>
    </lineage>
</organism>